<comment type="caution">
    <text evidence="3">The sequence shown here is derived from an EMBL/GenBank/DDBJ whole genome shotgun (WGS) entry which is preliminary data.</text>
</comment>
<evidence type="ECO:0000259" key="2">
    <source>
        <dbReference type="PROSITE" id="PS50234"/>
    </source>
</evidence>
<dbReference type="InterPro" id="IPR036465">
    <property type="entry name" value="vWFA_dom_sf"/>
</dbReference>
<reference evidence="3 4" key="1">
    <citation type="submission" date="2019-11" db="EMBL/GenBank/DDBJ databases">
        <title>Identification of a novel strain.</title>
        <authorList>
            <person name="Xu Q."/>
            <person name="Wang G."/>
        </authorList>
    </citation>
    <scope>NUCLEOTIDE SEQUENCE [LARGE SCALE GENOMIC DNA]</scope>
    <source>
        <strain evidence="4">xq</strain>
    </source>
</reference>
<dbReference type="InterPro" id="IPR002035">
    <property type="entry name" value="VWF_A"/>
</dbReference>
<organism evidence="3 4">
    <name type="scientific">Hyphomicrobium album</name>
    <dbReference type="NCBI Taxonomy" id="2665159"/>
    <lineage>
        <taxon>Bacteria</taxon>
        <taxon>Pseudomonadati</taxon>
        <taxon>Pseudomonadota</taxon>
        <taxon>Alphaproteobacteria</taxon>
        <taxon>Hyphomicrobiales</taxon>
        <taxon>Hyphomicrobiaceae</taxon>
        <taxon>Hyphomicrobium</taxon>
    </lineage>
</organism>
<dbReference type="EMBL" id="WMBQ01000001">
    <property type="protein sequence ID" value="MTD93132.1"/>
    <property type="molecule type" value="Genomic_DNA"/>
</dbReference>
<accession>A0A6I3KHI4</accession>
<evidence type="ECO:0000313" key="3">
    <source>
        <dbReference type="EMBL" id="MTD93132.1"/>
    </source>
</evidence>
<feature type="signal peptide" evidence="1">
    <location>
        <begin position="1"/>
        <end position="25"/>
    </location>
</feature>
<dbReference type="SMART" id="SM00327">
    <property type="entry name" value="VWA"/>
    <property type="match status" value="1"/>
</dbReference>
<gene>
    <name evidence="3" type="ORF">GIW81_02150</name>
</gene>
<protein>
    <submittedName>
        <fullName evidence="3">VWA domain-containing protein</fullName>
    </submittedName>
</protein>
<sequence>MAHRPPVIVATLVAAAFFAATATFAQRAAPSCRDDAMLVFDASGSMAGTDFNNPPTPRIAKVKQALAKALPQVAAARNIGLIDYGPGPANQCNNIDLLLRPAPYAAEQIMNEIDKLIPAGRTPLTAAVREAAHVLQFPEKPGVVVLLTDGEETCGGDPCKMGQSLRSQGENLTVHVIGYRMRDTATATGYLQSRCLAESTGGLYISVETTDQLIEALNKMLGCPAVSALPQSPWRH</sequence>
<dbReference type="AlphaFoldDB" id="A0A6I3KHI4"/>
<name>A0A6I3KHI4_9HYPH</name>
<dbReference type="SUPFAM" id="SSF53300">
    <property type="entry name" value="vWA-like"/>
    <property type="match status" value="1"/>
</dbReference>
<dbReference type="Gene3D" id="3.40.50.410">
    <property type="entry name" value="von Willebrand factor, type A domain"/>
    <property type="match status" value="1"/>
</dbReference>
<dbReference type="RefSeq" id="WP_154737701.1">
    <property type="nucleotide sequence ID" value="NZ_WMBQ01000001.1"/>
</dbReference>
<keyword evidence="1" id="KW-0732">Signal</keyword>
<feature type="domain" description="VWFA" evidence="2">
    <location>
        <begin position="35"/>
        <end position="220"/>
    </location>
</feature>
<dbReference type="Pfam" id="PF13519">
    <property type="entry name" value="VWA_2"/>
    <property type="match status" value="1"/>
</dbReference>
<keyword evidence="4" id="KW-1185">Reference proteome</keyword>
<dbReference type="Proteomes" id="UP000440694">
    <property type="component" value="Unassembled WGS sequence"/>
</dbReference>
<evidence type="ECO:0000256" key="1">
    <source>
        <dbReference type="SAM" id="SignalP"/>
    </source>
</evidence>
<evidence type="ECO:0000313" key="4">
    <source>
        <dbReference type="Proteomes" id="UP000440694"/>
    </source>
</evidence>
<feature type="chain" id="PRO_5026032103" evidence="1">
    <location>
        <begin position="26"/>
        <end position="236"/>
    </location>
</feature>
<proteinExistence type="predicted"/>
<dbReference type="PROSITE" id="PS50234">
    <property type="entry name" value="VWFA"/>
    <property type="match status" value="1"/>
</dbReference>